<protein>
    <submittedName>
        <fullName evidence="1">Uncharacterized protein</fullName>
    </submittedName>
</protein>
<evidence type="ECO:0000313" key="2">
    <source>
        <dbReference type="Proteomes" id="UP000277204"/>
    </source>
</evidence>
<sequence>MALVPLTVYLTSIATTMVQKPIQDLISREVSSCVYYSFSNIHIN</sequence>
<proteinExistence type="predicted"/>
<gene>
    <name evidence="1" type="ORF">SMRZ_LOCUS14150</name>
</gene>
<accession>A0A183MDM5</accession>
<keyword evidence="2" id="KW-1185">Reference proteome</keyword>
<evidence type="ECO:0000313" key="1">
    <source>
        <dbReference type="EMBL" id="VDP10744.1"/>
    </source>
</evidence>
<name>A0A183MDM5_9TREM</name>
<reference evidence="1 2" key="1">
    <citation type="submission" date="2018-11" db="EMBL/GenBank/DDBJ databases">
        <authorList>
            <consortium name="Pathogen Informatics"/>
        </authorList>
    </citation>
    <scope>NUCLEOTIDE SEQUENCE [LARGE SCALE GENOMIC DNA]</scope>
    <source>
        <strain evidence="1 2">Zambia</strain>
    </source>
</reference>
<dbReference type="EMBL" id="UZAI01013072">
    <property type="protein sequence ID" value="VDP10744.1"/>
    <property type="molecule type" value="Genomic_DNA"/>
</dbReference>
<dbReference type="AlphaFoldDB" id="A0A183MDM5"/>
<organism evidence="1 2">
    <name type="scientific">Schistosoma margrebowiei</name>
    <dbReference type="NCBI Taxonomy" id="48269"/>
    <lineage>
        <taxon>Eukaryota</taxon>
        <taxon>Metazoa</taxon>
        <taxon>Spiralia</taxon>
        <taxon>Lophotrochozoa</taxon>
        <taxon>Platyhelminthes</taxon>
        <taxon>Trematoda</taxon>
        <taxon>Digenea</taxon>
        <taxon>Strigeidida</taxon>
        <taxon>Schistosomatoidea</taxon>
        <taxon>Schistosomatidae</taxon>
        <taxon>Schistosoma</taxon>
    </lineage>
</organism>
<dbReference type="Proteomes" id="UP000277204">
    <property type="component" value="Unassembled WGS sequence"/>
</dbReference>